<accession>A0A077ZVF5</accession>
<keyword evidence="1" id="KW-0175">Coiled coil</keyword>
<sequence>MSRSIKESQPYASLLPFGFFELYFDSILTKTHSTKSLYSQSTKIPYQDLADKSNLISQVLKNQQDGSQNKRYSNNRPKSSVYVLIPSKNQKRIQIPRESETFKNIMDDSKKIKVSQIKLEEIISDVKNGQVPDFGLPDQLNYSDDRPGWHLFTTVISPKGKNPASLIIIHYKIEDKINLLFLKFLDKFQLKEKLISNQQQNILKKQGFKMKKLIPDHSPERNLLMQHLRNWPKSFSTQRKKLKNYLKMEKLNLRIDTSTRLGFDKNPIISPSTKKKAVKFADSLKEKLNPQQLKMFEVFKQYVDENFEDRQSARVMDEIRNIKGILKQNNISPRILEQYVKMKSKKEDVFSPLTSNRIQMAKSQNSFLSVSTPRSALRIEQQNTQRRQLSLFGHQFQLEKRKIESDTDSCQTDSISEESNDQIAQSDDNNKTDKIKNKFMPKKPKEYYQFLKQYPGAQKVNQQNVKQVLSTFIQKLKNLKKKFLIKFELLEKDIQKSEQRCSLKLKIELISDIIKMLRAKKFELSDEMQQKLIDFKLERVSDTIKLIYKFHPVEVMQQEEPIIKPVILIKKKINANLQNQVNINSKRSKTPMIRITAPKVHSNERKSQLSKLDQKLSSILSSQHSPQGSPQNNYMLNIDESEDKTNMKLKSPKRSIQYFTQQNSPNGYMQKNFSFDKQTELKVHLKHQPKIKSNNFIDRLQPLKRSYNNSNLESNTDQSERQKMSSVRQGSTRVDENESLKSELPPVYVNSKLQRTFDNDRQIMTTNPSNFSKKPRQSEQTQYNVDFLKKIMISIAKENVVKEQLDNSNYNRDSNMSQIKNRNIKTSHLQNRNKMGRLNRSILTTSDYI</sequence>
<protein>
    <submittedName>
        <fullName evidence="3">Uncharacterized protein</fullName>
    </submittedName>
</protein>
<feature type="region of interest" description="Disordered" evidence="2">
    <location>
        <begin position="707"/>
        <end position="740"/>
    </location>
</feature>
<name>A0A077ZVF5_STYLE</name>
<organism evidence="3 4">
    <name type="scientific">Stylonychia lemnae</name>
    <name type="common">Ciliate</name>
    <dbReference type="NCBI Taxonomy" id="5949"/>
    <lineage>
        <taxon>Eukaryota</taxon>
        <taxon>Sar</taxon>
        <taxon>Alveolata</taxon>
        <taxon>Ciliophora</taxon>
        <taxon>Intramacronucleata</taxon>
        <taxon>Spirotrichea</taxon>
        <taxon>Stichotrichia</taxon>
        <taxon>Sporadotrichida</taxon>
        <taxon>Oxytrichidae</taxon>
        <taxon>Stylonychinae</taxon>
        <taxon>Stylonychia</taxon>
    </lineage>
</organism>
<feature type="region of interest" description="Disordered" evidence="2">
    <location>
        <begin position="403"/>
        <end position="438"/>
    </location>
</feature>
<dbReference type="InParanoid" id="A0A077ZVF5"/>
<evidence type="ECO:0000313" key="4">
    <source>
        <dbReference type="Proteomes" id="UP000039865"/>
    </source>
</evidence>
<dbReference type="EMBL" id="CCKQ01002514">
    <property type="protein sequence ID" value="CDW73614.1"/>
    <property type="molecule type" value="Genomic_DNA"/>
</dbReference>
<reference evidence="3 4" key="1">
    <citation type="submission" date="2014-06" db="EMBL/GenBank/DDBJ databases">
        <authorList>
            <person name="Swart Estienne"/>
        </authorList>
    </citation>
    <scope>NUCLEOTIDE SEQUENCE [LARGE SCALE GENOMIC DNA]</scope>
    <source>
        <strain evidence="3 4">130c</strain>
    </source>
</reference>
<dbReference type="Proteomes" id="UP000039865">
    <property type="component" value="Unassembled WGS sequence"/>
</dbReference>
<feature type="compositionally biased region" description="Polar residues" evidence="2">
    <location>
        <begin position="707"/>
        <end position="717"/>
    </location>
</feature>
<evidence type="ECO:0000313" key="3">
    <source>
        <dbReference type="EMBL" id="CDW73614.1"/>
    </source>
</evidence>
<evidence type="ECO:0000256" key="2">
    <source>
        <dbReference type="SAM" id="MobiDB-lite"/>
    </source>
</evidence>
<proteinExistence type="predicted"/>
<feature type="coiled-coil region" evidence="1">
    <location>
        <begin position="473"/>
        <end position="500"/>
    </location>
</feature>
<gene>
    <name evidence="3" type="primary">Contig9215.g9859</name>
    <name evidence="3" type="ORF">STYLEM_2597</name>
</gene>
<keyword evidence="4" id="KW-1185">Reference proteome</keyword>
<dbReference type="AlphaFoldDB" id="A0A077ZVF5"/>
<evidence type="ECO:0000256" key="1">
    <source>
        <dbReference type="SAM" id="Coils"/>
    </source>
</evidence>